<dbReference type="InterPro" id="IPR012677">
    <property type="entry name" value="Nucleotide-bd_a/b_plait_sf"/>
</dbReference>
<dbReference type="GeneID" id="19305234"/>
<dbReference type="InterPro" id="IPR035979">
    <property type="entry name" value="RBD_domain_sf"/>
</dbReference>
<dbReference type="PROSITE" id="PS50102">
    <property type="entry name" value="RRM"/>
    <property type="match status" value="1"/>
</dbReference>
<dbReference type="SMART" id="SM00360">
    <property type="entry name" value="RRM"/>
    <property type="match status" value="1"/>
</dbReference>
<evidence type="ECO:0000313" key="4">
    <source>
        <dbReference type="Proteomes" id="UP000030669"/>
    </source>
</evidence>
<protein>
    <recommendedName>
        <fullName evidence="2">RRM domain-containing protein</fullName>
    </recommendedName>
</protein>
<dbReference type="SUPFAM" id="SSF54928">
    <property type="entry name" value="RNA-binding domain, RBD"/>
    <property type="match status" value="1"/>
</dbReference>
<dbReference type="SMART" id="SM00361">
    <property type="entry name" value="RRM_1"/>
    <property type="match status" value="1"/>
</dbReference>
<keyword evidence="1" id="KW-0694">RNA-binding</keyword>
<dbReference type="eggNOG" id="ENOG502RH7I">
    <property type="taxonomic scope" value="Eukaryota"/>
</dbReference>
<dbReference type="GO" id="GO:0003723">
    <property type="term" value="F:RNA binding"/>
    <property type="evidence" value="ECO:0007669"/>
    <property type="project" value="UniProtKB-UniRule"/>
</dbReference>
<feature type="domain" description="RRM" evidence="2">
    <location>
        <begin position="2"/>
        <end position="83"/>
    </location>
</feature>
<reference evidence="3 4" key="1">
    <citation type="journal article" date="2012" name="Science">
        <title>The Paleozoic origin of enzymatic lignin decomposition reconstructed from 31 fungal genomes.</title>
        <authorList>
            <person name="Floudas D."/>
            <person name="Binder M."/>
            <person name="Riley R."/>
            <person name="Barry K."/>
            <person name="Blanchette R.A."/>
            <person name="Henrissat B."/>
            <person name="Martinez A.T."/>
            <person name="Otillar R."/>
            <person name="Spatafora J.W."/>
            <person name="Yadav J.S."/>
            <person name="Aerts A."/>
            <person name="Benoit I."/>
            <person name="Boyd A."/>
            <person name="Carlson A."/>
            <person name="Copeland A."/>
            <person name="Coutinho P.M."/>
            <person name="de Vries R.P."/>
            <person name="Ferreira P."/>
            <person name="Findley K."/>
            <person name="Foster B."/>
            <person name="Gaskell J."/>
            <person name="Glotzer D."/>
            <person name="Gorecki P."/>
            <person name="Heitman J."/>
            <person name="Hesse C."/>
            <person name="Hori C."/>
            <person name="Igarashi K."/>
            <person name="Jurgens J.A."/>
            <person name="Kallen N."/>
            <person name="Kersten P."/>
            <person name="Kohler A."/>
            <person name="Kuees U."/>
            <person name="Kumar T.K.A."/>
            <person name="Kuo A."/>
            <person name="LaButti K."/>
            <person name="Larrondo L.F."/>
            <person name="Lindquist E."/>
            <person name="Ling A."/>
            <person name="Lombard V."/>
            <person name="Lucas S."/>
            <person name="Lundell T."/>
            <person name="Martin R."/>
            <person name="McLaughlin D.J."/>
            <person name="Morgenstern I."/>
            <person name="Morin E."/>
            <person name="Murat C."/>
            <person name="Nagy L.G."/>
            <person name="Nolan M."/>
            <person name="Ohm R.A."/>
            <person name="Patyshakuliyeva A."/>
            <person name="Rokas A."/>
            <person name="Ruiz-Duenas F.J."/>
            <person name="Sabat G."/>
            <person name="Salamov A."/>
            <person name="Samejima M."/>
            <person name="Schmutz J."/>
            <person name="Slot J.C."/>
            <person name="St John F."/>
            <person name="Stenlid J."/>
            <person name="Sun H."/>
            <person name="Sun S."/>
            <person name="Syed K."/>
            <person name="Tsang A."/>
            <person name="Wiebenga A."/>
            <person name="Young D."/>
            <person name="Pisabarro A."/>
            <person name="Eastwood D.C."/>
            <person name="Martin F."/>
            <person name="Cullen D."/>
            <person name="Grigoriev I.V."/>
            <person name="Hibbett D.S."/>
        </authorList>
    </citation>
    <scope>NUCLEOTIDE SEQUENCE [LARGE SCALE GENOMIC DNA]</scope>
    <source>
        <strain evidence="3 4">ATCC 11539</strain>
    </source>
</reference>
<evidence type="ECO:0000313" key="3">
    <source>
        <dbReference type="EMBL" id="EPQ51563.1"/>
    </source>
</evidence>
<evidence type="ECO:0000256" key="1">
    <source>
        <dbReference type="PROSITE-ProRule" id="PRU00176"/>
    </source>
</evidence>
<dbReference type="OMA" id="FACGRPL"/>
<accession>S7PVN4</accession>
<dbReference type="PANTHER" id="PTHR48038:SF1">
    <property type="entry name" value="RIBONUCLEOPROTEIN RB97D"/>
    <property type="match status" value="1"/>
</dbReference>
<dbReference type="PANTHER" id="PTHR48038">
    <property type="entry name" value="RIBONUCLEOPROTEIN RB97D"/>
    <property type="match status" value="1"/>
</dbReference>
<evidence type="ECO:0000259" key="2">
    <source>
        <dbReference type="PROSITE" id="PS50102"/>
    </source>
</evidence>
<dbReference type="InterPro" id="IPR003954">
    <property type="entry name" value="RRM_euk-type"/>
</dbReference>
<organism evidence="3 4">
    <name type="scientific">Gloeophyllum trabeum (strain ATCC 11539 / FP-39264 / Madison 617)</name>
    <name type="common">Brown rot fungus</name>
    <dbReference type="NCBI Taxonomy" id="670483"/>
    <lineage>
        <taxon>Eukaryota</taxon>
        <taxon>Fungi</taxon>
        <taxon>Dikarya</taxon>
        <taxon>Basidiomycota</taxon>
        <taxon>Agaricomycotina</taxon>
        <taxon>Agaricomycetes</taxon>
        <taxon>Gloeophyllales</taxon>
        <taxon>Gloeophyllaceae</taxon>
        <taxon>Gloeophyllum</taxon>
    </lineage>
</organism>
<dbReference type="Proteomes" id="UP000030669">
    <property type="component" value="Unassembled WGS sequence"/>
</dbReference>
<dbReference type="HOGENOM" id="CLU_066926_1_0_1"/>
<name>S7PVN4_GLOTA</name>
<dbReference type="Gene3D" id="3.30.70.330">
    <property type="match status" value="1"/>
</dbReference>
<dbReference type="EMBL" id="KB469310">
    <property type="protein sequence ID" value="EPQ51563.1"/>
    <property type="molecule type" value="Genomic_DNA"/>
</dbReference>
<dbReference type="RefSeq" id="XP_007869865.1">
    <property type="nucleotide sequence ID" value="XM_007871674.1"/>
</dbReference>
<sequence>KDRLYVGNLHPTVDEHTLIKLFSKFGKISKLDYLFHKTGLLKGKPRGYVFIEYANPEDAAKAIAAAHDKVLRGRKLVVTYATQAPADSYSHSGSSSSAKYRKGALEANRPTTLSLLKTSVVASSRNDTKDKIAKLEAKLRQLE</sequence>
<gene>
    <name evidence="3" type="ORF">GLOTRDRAFT_27985</name>
</gene>
<proteinExistence type="predicted"/>
<dbReference type="InterPro" id="IPR000504">
    <property type="entry name" value="RRM_dom"/>
</dbReference>
<dbReference type="OrthoDB" id="6730379at2759"/>
<keyword evidence="4" id="KW-1185">Reference proteome</keyword>
<feature type="non-terminal residue" evidence="3">
    <location>
        <position position="143"/>
    </location>
</feature>
<dbReference type="Pfam" id="PF00076">
    <property type="entry name" value="RRM_1"/>
    <property type="match status" value="1"/>
</dbReference>
<feature type="non-terminal residue" evidence="3">
    <location>
        <position position="1"/>
    </location>
</feature>
<dbReference type="AlphaFoldDB" id="S7PVN4"/>
<dbReference type="KEGG" id="gtr:GLOTRDRAFT_27985"/>